<reference evidence="1 2" key="1">
    <citation type="submission" date="2020-08" db="EMBL/GenBank/DDBJ databases">
        <title>Genomic Encyclopedia of Type Strains, Phase IV (KMG-V): Genome sequencing to study the core and pangenomes of soil and plant-associated prokaryotes.</title>
        <authorList>
            <person name="Whitman W."/>
        </authorList>
    </citation>
    <scope>NUCLEOTIDE SEQUENCE [LARGE SCALE GENOMIC DNA]</scope>
    <source>
        <strain evidence="1 2">JPY158</strain>
    </source>
</reference>
<protein>
    <submittedName>
        <fullName evidence="1">Chaperone modulatory protein CbpM</fullName>
    </submittedName>
</protein>
<proteinExistence type="predicted"/>
<evidence type="ECO:0000313" key="1">
    <source>
        <dbReference type="EMBL" id="MBB5428959.1"/>
    </source>
</evidence>
<evidence type="ECO:0000313" key="2">
    <source>
        <dbReference type="Proteomes" id="UP000592780"/>
    </source>
</evidence>
<dbReference type="EMBL" id="JACHDD010000017">
    <property type="protein sequence ID" value="MBB5428959.1"/>
    <property type="molecule type" value="Genomic_DNA"/>
</dbReference>
<dbReference type="Pfam" id="PF13591">
    <property type="entry name" value="MerR_2"/>
    <property type="match status" value="1"/>
</dbReference>
<dbReference type="AlphaFoldDB" id="A0A7W8QEX8"/>
<dbReference type="Proteomes" id="UP000592780">
    <property type="component" value="Unassembled WGS sequence"/>
</dbReference>
<comment type="caution">
    <text evidence="1">The sequence shown here is derived from an EMBL/GenBank/DDBJ whole genome shotgun (WGS) entry which is preliminary data.</text>
</comment>
<keyword evidence="2" id="KW-1185">Reference proteome</keyword>
<sequence length="106" mass="11540">MMKNSGTTYLAGQIINEDVEFTLIDMSRITGASAAEIILWVAEGVFEPKGAGPRDWRFSGASLCRARTAFRLARDLQINAPGIALALDLLDEIKALKTNPKRSTSD</sequence>
<name>A0A7W8QEX8_PARAM</name>
<dbReference type="Gene3D" id="1.10.1660.10">
    <property type="match status" value="1"/>
</dbReference>
<dbReference type="RefSeq" id="WP_018433001.1">
    <property type="nucleotide sequence ID" value="NZ_JACHDD010000017.1"/>
</dbReference>
<gene>
    <name evidence="1" type="ORF">HDG40_007154</name>
</gene>
<organism evidence="1 2">
    <name type="scientific">Paraburkholderia atlantica</name>
    <dbReference type="NCBI Taxonomy" id="2654982"/>
    <lineage>
        <taxon>Bacteria</taxon>
        <taxon>Pseudomonadati</taxon>
        <taxon>Pseudomonadota</taxon>
        <taxon>Betaproteobacteria</taxon>
        <taxon>Burkholderiales</taxon>
        <taxon>Burkholderiaceae</taxon>
        <taxon>Paraburkholderia</taxon>
    </lineage>
</organism>
<accession>A0A7W8QEX8</accession>